<dbReference type="EMBL" id="FN654851">
    <property type="protein sequence ID" value="CBY36846.1"/>
    <property type="molecule type" value="Genomic_DNA"/>
</dbReference>
<evidence type="ECO:0000256" key="1">
    <source>
        <dbReference type="SAM" id="MobiDB-lite"/>
    </source>
</evidence>
<dbReference type="InterPro" id="IPR002921">
    <property type="entry name" value="Fungal_lipase-type"/>
</dbReference>
<evidence type="ECO:0000313" key="3">
    <source>
        <dbReference type="EMBL" id="CBY36846.1"/>
    </source>
</evidence>
<sequence>MTEPLDLADESLEDKEIEEITEKEEEELLREENGHSTGTSTEPTNILALTTQSQNVVTARLPELTKDMLQPRSRKKSSISNPADRKLFYESVRSRQVDQKLQEDQKHRKRKIRRKKEKRVKATCQKSQMFYEAVPGGKQNRDRKKGSATSREVDQETENDQDREKDGEERVRDQAVREKLFTKTLFNLAEYNPPKILITGHSLGGALASLCAVDLSFSLDEVFTKRIRCITLGAAKTGDSTFCRVFRKNVKNAHRLVLPFDPIPRIPPNIPGMQYKHAIKKTVLKNYKSKMLRAIPTESHHYENYLESLEQTKEQVYKFRFRNAVRKLNKIKKLNRENCPL</sequence>
<dbReference type="Pfam" id="PF01764">
    <property type="entry name" value="Lipase_3"/>
    <property type="match status" value="1"/>
</dbReference>
<feature type="region of interest" description="Disordered" evidence="1">
    <location>
        <begin position="64"/>
        <end position="171"/>
    </location>
</feature>
<proteinExistence type="predicted"/>
<dbReference type="GO" id="GO:0006629">
    <property type="term" value="P:lipid metabolic process"/>
    <property type="evidence" value="ECO:0007669"/>
    <property type="project" value="InterPro"/>
</dbReference>
<dbReference type="Proteomes" id="UP000011014">
    <property type="component" value="Unassembled WGS sequence"/>
</dbReference>
<feature type="compositionally biased region" description="Basic and acidic residues" evidence="1">
    <location>
        <begin position="83"/>
        <end position="106"/>
    </location>
</feature>
<dbReference type="InterPro" id="IPR051218">
    <property type="entry name" value="Sec_MonoDiacylglyc_Lipase"/>
</dbReference>
<dbReference type="AlphaFoldDB" id="E4YMY7"/>
<feature type="compositionally biased region" description="Basic and acidic residues" evidence="1">
    <location>
        <begin position="160"/>
        <end position="171"/>
    </location>
</feature>
<dbReference type="SUPFAM" id="SSF53474">
    <property type="entry name" value="alpha/beta-Hydrolases"/>
    <property type="match status" value="1"/>
</dbReference>
<protein>
    <recommendedName>
        <fullName evidence="2">Fungal lipase-type domain-containing protein</fullName>
    </recommendedName>
</protein>
<dbReference type="Gene3D" id="3.40.50.1820">
    <property type="entry name" value="alpha/beta hydrolase"/>
    <property type="match status" value="1"/>
</dbReference>
<feature type="compositionally biased region" description="Acidic residues" evidence="1">
    <location>
        <begin position="1"/>
        <end position="29"/>
    </location>
</feature>
<evidence type="ECO:0000259" key="2">
    <source>
        <dbReference type="Pfam" id="PF01764"/>
    </source>
</evidence>
<gene>
    <name evidence="3" type="ORF">GSOID_T00029886001</name>
</gene>
<reference evidence="3" key="1">
    <citation type="journal article" date="2010" name="Science">
        <title>Plasticity of animal genome architecture unmasked by rapid evolution of a pelagic tunicate.</title>
        <authorList>
            <person name="Denoeud F."/>
            <person name="Henriet S."/>
            <person name="Mungpakdee S."/>
            <person name="Aury J.M."/>
            <person name="Da Silva C."/>
            <person name="Brinkmann H."/>
            <person name="Mikhaleva J."/>
            <person name="Olsen L.C."/>
            <person name="Jubin C."/>
            <person name="Canestro C."/>
            <person name="Bouquet J.M."/>
            <person name="Danks G."/>
            <person name="Poulain J."/>
            <person name="Campsteijn C."/>
            <person name="Adamski M."/>
            <person name="Cross I."/>
            <person name="Yadetie F."/>
            <person name="Muffato M."/>
            <person name="Louis A."/>
            <person name="Butcher S."/>
            <person name="Tsagkogeorga G."/>
            <person name="Konrad A."/>
            <person name="Singh S."/>
            <person name="Jensen M.F."/>
            <person name="Cong E.H."/>
            <person name="Eikeseth-Otteraa H."/>
            <person name="Noel B."/>
            <person name="Anthouard V."/>
            <person name="Porcel B.M."/>
            <person name="Kachouri-Lafond R."/>
            <person name="Nishino A."/>
            <person name="Ugolini M."/>
            <person name="Chourrout P."/>
            <person name="Nishida H."/>
            <person name="Aasland R."/>
            <person name="Huzurbazar S."/>
            <person name="Westhof E."/>
            <person name="Delsuc F."/>
            <person name="Lehrach H."/>
            <person name="Reinhardt R."/>
            <person name="Weissenbach J."/>
            <person name="Roy S.W."/>
            <person name="Artiguenave F."/>
            <person name="Postlethwait J.H."/>
            <person name="Manak J.R."/>
            <person name="Thompson E.M."/>
            <person name="Jaillon O."/>
            <person name="Du Pasquier L."/>
            <person name="Boudinot P."/>
            <person name="Liberles D.A."/>
            <person name="Volff J.N."/>
            <person name="Philippe H."/>
            <person name="Lenhard B."/>
            <person name="Roest Crollius H."/>
            <person name="Wincker P."/>
            <person name="Chourrout D."/>
        </authorList>
    </citation>
    <scope>NUCLEOTIDE SEQUENCE [LARGE SCALE GENOMIC DNA]</scope>
</reference>
<feature type="region of interest" description="Disordered" evidence="1">
    <location>
        <begin position="1"/>
        <end position="46"/>
    </location>
</feature>
<dbReference type="PANTHER" id="PTHR45856:SF24">
    <property type="entry name" value="FUNGAL LIPASE-LIKE DOMAIN-CONTAINING PROTEIN"/>
    <property type="match status" value="1"/>
</dbReference>
<feature type="compositionally biased region" description="Polar residues" evidence="1">
    <location>
        <begin position="35"/>
        <end position="46"/>
    </location>
</feature>
<name>E4YMY7_OIKDI</name>
<dbReference type="InterPro" id="IPR029058">
    <property type="entry name" value="AB_hydrolase_fold"/>
</dbReference>
<organism evidence="3">
    <name type="scientific">Oikopleura dioica</name>
    <name type="common">Tunicate</name>
    <dbReference type="NCBI Taxonomy" id="34765"/>
    <lineage>
        <taxon>Eukaryota</taxon>
        <taxon>Metazoa</taxon>
        <taxon>Chordata</taxon>
        <taxon>Tunicata</taxon>
        <taxon>Appendicularia</taxon>
        <taxon>Copelata</taxon>
        <taxon>Oikopleuridae</taxon>
        <taxon>Oikopleura</taxon>
    </lineage>
</organism>
<feature type="compositionally biased region" description="Basic residues" evidence="1">
    <location>
        <begin position="107"/>
        <end position="121"/>
    </location>
</feature>
<accession>E4YMY7</accession>
<feature type="domain" description="Fungal lipase-type" evidence="2">
    <location>
        <begin position="181"/>
        <end position="268"/>
    </location>
</feature>
<dbReference type="PANTHER" id="PTHR45856">
    <property type="entry name" value="ALPHA/BETA-HYDROLASES SUPERFAMILY PROTEIN"/>
    <property type="match status" value="1"/>
</dbReference>